<evidence type="ECO:0000313" key="2">
    <source>
        <dbReference type="EMBL" id="SUU86054.1"/>
    </source>
</evidence>
<dbReference type="EMBL" id="UIGB01000001">
    <property type="protein sequence ID" value="SUU86054.1"/>
    <property type="molecule type" value="Genomic_DNA"/>
</dbReference>
<evidence type="ECO:0000256" key="1">
    <source>
        <dbReference type="SAM" id="MobiDB-lite"/>
    </source>
</evidence>
<feature type="region of interest" description="Disordered" evidence="1">
    <location>
        <begin position="1"/>
        <end position="22"/>
    </location>
</feature>
<reference evidence="2 3" key="1">
    <citation type="submission" date="2018-06" db="EMBL/GenBank/DDBJ databases">
        <authorList>
            <consortium name="Pathogen Informatics"/>
            <person name="Doyle S."/>
        </authorList>
    </citation>
    <scope>NUCLEOTIDE SEQUENCE [LARGE SCALE GENOMIC DNA]</scope>
    <source>
        <strain evidence="2 3">NCTC12722</strain>
    </source>
</reference>
<evidence type="ECO:0000313" key="3">
    <source>
        <dbReference type="Proteomes" id="UP000254343"/>
    </source>
</evidence>
<sequence length="93" mass="10965">MGETPSNRRSKGRAAYYRGGNANELNPYRDPYKMIDWREGWDRTQREDEARAADERDIEQKRREPIAWAIDAAKTDDDVKEILRRIAEHVGME</sequence>
<dbReference type="Proteomes" id="UP000254343">
    <property type="component" value="Unassembled WGS sequence"/>
</dbReference>
<gene>
    <name evidence="2" type="ORF">NCTC12722_03275</name>
</gene>
<proteinExistence type="predicted"/>
<protein>
    <submittedName>
        <fullName evidence="2">Uncharacterized protein</fullName>
    </submittedName>
</protein>
<accession>A0A380WAP8</accession>
<dbReference type="RefSeq" id="WP_002716878.1">
    <property type="nucleotide sequence ID" value="NZ_UFSI01000001.1"/>
</dbReference>
<dbReference type="AlphaFoldDB" id="A0A380WAP8"/>
<organism evidence="2 3">
    <name type="scientific">Afipia felis</name>
    <name type="common">Cat scratch disease bacillus</name>
    <dbReference type="NCBI Taxonomy" id="1035"/>
    <lineage>
        <taxon>Bacteria</taxon>
        <taxon>Pseudomonadati</taxon>
        <taxon>Pseudomonadota</taxon>
        <taxon>Alphaproteobacteria</taxon>
        <taxon>Hyphomicrobiales</taxon>
        <taxon>Nitrobacteraceae</taxon>
        <taxon>Afipia</taxon>
    </lineage>
</organism>
<name>A0A380WAP8_AFIFE</name>